<dbReference type="Proteomes" id="UP001232725">
    <property type="component" value="Unassembled WGS sequence"/>
</dbReference>
<evidence type="ECO:0000313" key="3">
    <source>
        <dbReference type="Proteomes" id="UP001232725"/>
    </source>
</evidence>
<feature type="region of interest" description="Disordered" evidence="1">
    <location>
        <begin position="207"/>
        <end position="229"/>
    </location>
</feature>
<sequence length="239" mass="25130">MPLSLSSVAADPSAGELHALQERIHAMQGRRNRQGFFPVLPRFSGLFPGGIRGGAAYSLDVPLSVAMALLAGPSANGEWCGAAGIPDFGAEAAAGFGVDLERFVLVPDPGPDWLRVVSALADVLPVLLVRPGGRVTPGEAARLGSRLRERGGTLLVLGSWPQSEASLRVRDSRWEGLGEGHGHLRRHRVELELSRRGHVRTAAVDLGELDGPTPAGASRPLRTIPGGGRPALVEVPHES</sequence>
<evidence type="ECO:0008006" key="4">
    <source>
        <dbReference type="Google" id="ProtNLM"/>
    </source>
</evidence>
<evidence type="ECO:0000256" key="1">
    <source>
        <dbReference type="SAM" id="MobiDB-lite"/>
    </source>
</evidence>
<dbReference type="RefSeq" id="WP_305997014.1">
    <property type="nucleotide sequence ID" value="NZ_JAVALS010000009.1"/>
</dbReference>
<organism evidence="2 3">
    <name type="scientific">Arthrobacter horti</name>
    <dbReference type="NCBI Taxonomy" id="3068273"/>
    <lineage>
        <taxon>Bacteria</taxon>
        <taxon>Bacillati</taxon>
        <taxon>Actinomycetota</taxon>
        <taxon>Actinomycetes</taxon>
        <taxon>Micrococcales</taxon>
        <taxon>Micrococcaceae</taxon>
        <taxon>Arthrobacter</taxon>
    </lineage>
</organism>
<gene>
    <name evidence="2" type="ORF">Q9R02_12415</name>
</gene>
<proteinExistence type="predicted"/>
<name>A0ABT9IQU7_9MICC</name>
<evidence type="ECO:0000313" key="2">
    <source>
        <dbReference type="EMBL" id="MDP5227961.1"/>
    </source>
</evidence>
<accession>A0ABT9IQU7</accession>
<reference evidence="2 3" key="1">
    <citation type="submission" date="2023-08" db="EMBL/GenBank/DDBJ databases">
        <title>Arthrobacter horti sp. nov., isolated from forest soil.</title>
        <authorList>
            <person name="Park M."/>
        </authorList>
    </citation>
    <scope>NUCLEOTIDE SEQUENCE [LARGE SCALE GENOMIC DNA]</scope>
    <source>
        <strain evidence="2 3">YJM1</strain>
    </source>
</reference>
<comment type="caution">
    <text evidence="2">The sequence shown here is derived from an EMBL/GenBank/DDBJ whole genome shotgun (WGS) entry which is preliminary data.</text>
</comment>
<protein>
    <recommendedName>
        <fullName evidence="4">Protein ImuA</fullName>
    </recommendedName>
</protein>
<keyword evidence="3" id="KW-1185">Reference proteome</keyword>
<dbReference type="EMBL" id="JAVALS010000009">
    <property type="protein sequence ID" value="MDP5227961.1"/>
    <property type="molecule type" value="Genomic_DNA"/>
</dbReference>